<evidence type="ECO:0000313" key="3">
    <source>
        <dbReference type="Proteomes" id="UP000271098"/>
    </source>
</evidence>
<evidence type="ECO:0000313" key="4">
    <source>
        <dbReference type="WBParaSite" id="GPUH_0000802001-mRNA-1"/>
    </source>
</evidence>
<dbReference type="WBParaSite" id="GPUH_0000802001-mRNA-1">
    <property type="protein sequence ID" value="GPUH_0000802001-mRNA-1"/>
    <property type="gene ID" value="GPUH_0000802001"/>
</dbReference>
<proteinExistence type="predicted"/>
<reference evidence="4" key="1">
    <citation type="submission" date="2016-06" db="UniProtKB">
        <authorList>
            <consortium name="WormBaseParasite"/>
        </authorList>
    </citation>
    <scope>IDENTIFICATION</scope>
</reference>
<evidence type="ECO:0000256" key="1">
    <source>
        <dbReference type="SAM" id="MobiDB-lite"/>
    </source>
</evidence>
<dbReference type="EMBL" id="UYRT01022230">
    <property type="protein sequence ID" value="VDK60460.1"/>
    <property type="molecule type" value="Genomic_DNA"/>
</dbReference>
<organism evidence="4">
    <name type="scientific">Gongylonema pulchrum</name>
    <dbReference type="NCBI Taxonomy" id="637853"/>
    <lineage>
        <taxon>Eukaryota</taxon>
        <taxon>Metazoa</taxon>
        <taxon>Ecdysozoa</taxon>
        <taxon>Nematoda</taxon>
        <taxon>Chromadorea</taxon>
        <taxon>Rhabditida</taxon>
        <taxon>Spirurina</taxon>
        <taxon>Spiruromorpha</taxon>
        <taxon>Spiruroidea</taxon>
        <taxon>Gongylonematidae</taxon>
        <taxon>Gongylonema</taxon>
    </lineage>
</organism>
<keyword evidence="3" id="KW-1185">Reference proteome</keyword>
<protein>
    <submittedName>
        <fullName evidence="2 4">Uncharacterized protein</fullName>
    </submittedName>
</protein>
<accession>A0A183DH20</accession>
<feature type="compositionally biased region" description="Low complexity" evidence="1">
    <location>
        <begin position="9"/>
        <end position="36"/>
    </location>
</feature>
<feature type="region of interest" description="Disordered" evidence="1">
    <location>
        <begin position="1"/>
        <end position="40"/>
    </location>
</feature>
<dbReference type="Proteomes" id="UP000271098">
    <property type="component" value="Unassembled WGS sequence"/>
</dbReference>
<gene>
    <name evidence="2" type="ORF">GPUH_LOCUS8011</name>
</gene>
<reference evidence="2 3" key="2">
    <citation type="submission" date="2018-11" db="EMBL/GenBank/DDBJ databases">
        <authorList>
            <consortium name="Pathogen Informatics"/>
        </authorList>
    </citation>
    <scope>NUCLEOTIDE SEQUENCE [LARGE SCALE GENOMIC DNA]</scope>
</reference>
<sequence length="193" mass="21291">MGEDDESGPQAAPLQPQQMQQQPLALQPQELQLKPPFTRRENEMRSAVAARSSWGESSQTTATCEVLPISLQSSRRRANARDIEMRAAQYIVADDLNGQPQKTSGSTHGGTGVAGLVSKFAQFFKTLVNATQQLDYEERVRAAPRVAQLVKVIALRPGYFRLQVFCATFAIRFDRAENEPVLLGCVTAQSPEE</sequence>
<name>A0A183DH20_9BILA</name>
<evidence type="ECO:0000313" key="2">
    <source>
        <dbReference type="EMBL" id="VDK60460.1"/>
    </source>
</evidence>
<dbReference type="AlphaFoldDB" id="A0A183DH20"/>